<dbReference type="CDD" id="cd05355">
    <property type="entry name" value="SDR_c1"/>
    <property type="match status" value="1"/>
</dbReference>
<dbReference type="InterPro" id="IPR036291">
    <property type="entry name" value="NAD(P)-bd_dom_sf"/>
</dbReference>
<evidence type="ECO:0000256" key="1">
    <source>
        <dbReference type="ARBA" id="ARBA00006484"/>
    </source>
</evidence>
<evidence type="ECO:0000256" key="3">
    <source>
        <dbReference type="SAM" id="MobiDB-lite"/>
    </source>
</evidence>
<evidence type="ECO:0000313" key="5">
    <source>
        <dbReference type="Proteomes" id="UP000199317"/>
    </source>
</evidence>
<dbReference type="SUPFAM" id="SSF51735">
    <property type="entry name" value="NAD(P)-binding Rossmann-fold domains"/>
    <property type="match status" value="1"/>
</dbReference>
<comment type="similarity">
    <text evidence="1">Belongs to the short-chain dehydrogenases/reductases (SDR) family.</text>
</comment>
<dbReference type="AlphaFoldDB" id="A0A1H0UPD8"/>
<feature type="region of interest" description="Disordered" evidence="3">
    <location>
        <begin position="1"/>
        <end position="43"/>
    </location>
</feature>
<dbReference type="PROSITE" id="PS00061">
    <property type="entry name" value="ADH_SHORT"/>
    <property type="match status" value="1"/>
</dbReference>
<gene>
    <name evidence="4" type="ORF">SAMN04489708_12115</name>
</gene>
<dbReference type="FunFam" id="3.40.50.720:FF:000084">
    <property type="entry name" value="Short-chain dehydrogenase reductase"/>
    <property type="match status" value="1"/>
</dbReference>
<dbReference type="InterPro" id="IPR002347">
    <property type="entry name" value="SDR_fam"/>
</dbReference>
<evidence type="ECO:0008006" key="6">
    <source>
        <dbReference type="Google" id="ProtNLM"/>
    </source>
</evidence>
<evidence type="ECO:0000256" key="2">
    <source>
        <dbReference type="ARBA" id="ARBA00023002"/>
    </source>
</evidence>
<dbReference type="PANTHER" id="PTHR48107">
    <property type="entry name" value="NADPH-DEPENDENT ALDEHYDE REDUCTASE-LIKE PROTEIN, CHLOROPLASTIC-RELATED"/>
    <property type="match status" value="1"/>
</dbReference>
<keyword evidence="2" id="KW-0560">Oxidoreductase</keyword>
<dbReference type="PRINTS" id="PR00081">
    <property type="entry name" value="GDHRDH"/>
</dbReference>
<organism evidence="4 5">
    <name type="scientific">Paracidovorax cattleyae</name>
    <dbReference type="NCBI Taxonomy" id="80868"/>
    <lineage>
        <taxon>Bacteria</taxon>
        <taxon>Pseudomonadati</taxon>
        <taxon>Pseudomonadota</taxon>
        <taxon>Betaproteobacteria</taxon>
        <taxon>Burkholderiales</taxon>
        <taxon>Comamonadaceae</taxon>
        <taxon>Paracidovorax</taxon>
    </lineage>
</organism>
<dbReference type="PANTHER" id="PTHR48107:SF16">
    <property type="entry name" value="NADPH-DEPENDENT ALDEHYDE REDUCTASE 1, CHLOROPLASTIC"/>
    <property type="match status" value="1"/>
</dbReference>
<keyword evidence="5" id="KW-1185">Reference proteome</keyword>
<dbReference type="OrthoDB" id="9809287at2"/>
<protein>
    <recommendedName>
        <fullName evidence="6">NAD(P)-dependent dehydrogenase, short-chain alcohol dehydrogenase family</fullName>
    </recommendedName>
</protein>
<dbReference type="GO" id="GO:0016614">
    <property type="term" value="F:oxidoreductase activity, acting on CH-OH group of donors"/>
    <property type="evidence" value="ECO:0007669"/>
    <property type="project" value="UniProtKB-ARBA"/>
</dbReference>
<dbReference type="EMBL" id="FNJL01000021">
    <property type="protein sequence ID" value="SDP68004.1"/>
    <property type="molecule type" value="Genomic_DNA"/>
</dbReference>
<dbReference type="Gene3D" id="3.40.50.720">
    <property type="entry name" value="NAD(P)-binding Rossmann-like Domain"/>
    <property type="match status" value="1"/>
</dbReference>
<proteinExistence type="inferred from homology"/>
<dbReference type="Pfam" id="PF13561">
    <property type="entry name" value="adh_short_C2"/>
    <property type="match status" value="1"/>
</dbReference>
<dbReference type="InterPro" id="IPR020904">
    <property type="entry name" value="Sc_DH/Rdtase_CS"/>
</dbReference>
<name>A0A1H0UPD8_9BURK</name>
<accession>A0A1H0UPD8</accession>
<reference evidence="5" key="1">
    <citation type="submission" date="2016-10" db="EMBL/GenBank/DDBJ databases">
        <authorList>
            <person name="Varghese N."/>
            <person name="Submissions S."/>
        </authorList>
    </citation>
    <scope>NUCLEOTIDE SEQUENCE [LARGE SCALE GENOMIC DNA]</scope>
    <source>
        <strain evidence="5">DSM 17101</strain>
    </source>
</reference>
<dbReference type="RefSeq" id="WP_092836383.1">
    <property type="nucleotide sequence ID" value="NZ_FNJL01000021.1"/>
</dbReference>
<evidence type="ECO:0000313" key="4">
    <source>
        <dbReference type="EMBL" id="SDP68004.1"/>
    </source>
</evidence>
<sequence length="292" mass="30942">MPLDPRTAGPRPPFKDQQPLTPPGAETDMQPQPDYGAASYQGSGRLQGRRAVITGGDSGIGRAVALAFAREGADVLIAYLPEEEGDARKTLELVTAEGRRAVGVPGDIREEAHCNAIIERAVKDLGGIDILVNNAAYQMAHESIDEISAEEFDRTFRTNVYATFYLSKAAARHMPPGSAIINTVSVNADKPNKTLLAYASTKGALQNFTGGLAQLLADKGIRVNCVAPGPIWTPLIPSTMPIERAREFGRQVPLQRPGQPAEVAPAYVMLASDQASFISGATVAVTGGVPII</sequence>
<dbReference type="Proteomes" id="UP000199317">
    <property type="component" value="Unassembled WGS sequence"/>
</dbReference>
<dbReference type="PRINTS" id="PR00080">
    <property type="entry name" value="SDRFAMILY"/>
</dbReference>
<dbReference type="NCBIfam" id="NF005559">
    <property type="entry name" value="PRK07231.1"/>
    <property type="match status" value="1"/>
</dbReference>